<proteinExistence type="predicted"/>
<evidence type="ECO:0000313" key="2">
    <source>
        <dbReference type="Proteomes" id="UP001221898"/>
    </source>
</evidence>
<dbReference type="PANTHER" id="PTHR45913">
    <property type="entry name" value="EPM2A-INTERACTING PROTEIN 1"/>
    <property type="match status" value="1"/>
</dbReference>
<dbReference type="EMBL" id="JAINUG010000416">
    <property type="protein sequence ID" value="KAJ8372099.1"/>
    <property type="molecule type" value="Genomic_DNA"/>
</dbReference>
<gene>
    <name evidence="1" type="ORF">AAFF_G00294630</name>
</gene>
<name>A0AAD7R8Y1_9TELE</name>
<accession>A0AAD7R8Y1</accession>
<keyword evidence="2" id="KW-1185">Reference proteome</keyword>
<dbReference type="InterPro" id="IPR009079">
    <property type="entry name" value="4_helix_cytokine-like_core"/>
</dbReference>
<dbReference type="PANTHER" id="PTHR45913:SF19">
    <property type="entry name" value="LOW QUALITY PROTEIN: ZINC FINGER BED DOMAIN-CONTAINING PROTEIN 5-LIKE"/>
    <property type="match status" value="1"/>
</dbReference>
<organism evidence="1 2">
    <name type="scientific">Aldrovandia affinis</name>
    <dbReference type="NCBI Taxonomy" id="143900"/>
    <lineage>
        <taxon>Eukaryota</taxon>
        <taxon>Metazoa</taxon>
        <taxon>Chordata</taxon>
        <taxon>Craniata</taxon>
        <taxon>Vertebrata</taxon>
        <taxon>Euteleostomi</taxon>
        <taxon>Actinopterygii</taxon>
        <taxon>Neopterygii</taxon>
        <taxon>Teleostei</taxon>
        <taxon>Notacanthiformes</taxon>
        <taxon>Halosauridae</taxon>
        <taxon>Aldrovandia</taxon>
    </lineage>
</organism>
<dbReference type="SUPFAM" id="SSF47266">
    <property type="entry name" value="4-helical cytokines"/>
    <property type="match status" value="1"/>
</dbReference>
<sequence length="282" mass="32684">MTGQHRGLLSRIRRVNPDIETMHCIIHREALASKRMSPELHKVLNDSVKMNDRVSGFMKKIELWLRKCEAGDVTSFPQLDRWLSTHSKKKKKTLQTVKAHLDKLSTEFKSYFPDIEDACAEKDWIRNPVHGQLHPQCTRGLTMTSLTGIAMLLILSSCLQAYPVQNNELKVLFDSLNDINLKEEIHTPGDKEHCLKEDLDCFRTGLRDLRKKHNNELEQGMHMDTLWNFDDLLSNMTKRMEMSKHPEQCICEANSKLPFHTFRAKLITLIKHVNSQDHSTTT</sequence>
<reference evidence="1" key="1">
    <citation type="journal article" date="2023" name="Science">
        <title>Genome structures resolve the early diversification of teleost fishes.</title>
        <authorList>
            <person name="Parey E."/>
            <person name="Louis A."/>
            <person name="Montfort J."/>
            <person name="Bouchez O."/>
            <person name="Roques C."/>
            <person name="Iampietro C."/>
            <person name="Lluch J."/>
            <person name="Castinel A."/>
            <person name="Donnadieu C."/>
            <person name="Desvignes T."/>
            <person name="Floi Bucao C."/>
            <person name="Jouanno E."/>
            <person name="Wen M."/>
            <person name="Mejri S."/>
            <person name="Dirks R."/>
            <person name="Jansen H."/>
            <person name="Henkel C."/>
            <person name="Chen W.J."/>
            <person name="Zahm M."/>
            <person name="Cabau C."/>
            <person name="Klopp C."/>
            <person name="Thompson A.W."/>
            <person name="Robinson-Rechavi M."/>
            <person name="Braasch I."/>
            <person name="Lecointre G."/>
            <person name="Bobe J."/>
            <person name="Postlethwait J.H."/>
            <person name="Berthelot C."/>
            <person name="Roest Crollius H."/>
            <person name="Guiguen Y."/>
        </authorList>
    </citation>
    <scope>NUCLEOTIDE SEQUENCE</scope>
    <source>
        <strain evidence="1">NC1722</strain>
    </source>
</reference>
<comment type="caution">
    <text evidence="1">The sequence shown here is derived from an EMBL/GenBank/DDBJ whole genome shotgun (WGS) entry which is preliminary data.</text>
</comment>
<dbReference type="Gene3D" id="1.20.1250.70">
    <property type="entry name" value="Interleukin-15/Interleukin-21"/>
    <property type="match status" value="1"/>
</dbReference>
<dbReference type="AlphaFoldDB" id="A0AAD7R8Y1"/>
<protein>
    <submittedName>
        <fullName evidence="1">Uncharacterized protein</fullName>
    </submittedName>
</protein>
<evidence type="ECO:0000313" key="1">
    <source>
        <dbReference type="EMBL" id="KAJ8372099.1"/>
    </source>
</evidence>
<dbReference type="Proteomes" id="UP001221898">
    <property type="component" value="Unassembled WGS sequence"/>
</dbReference>